<accession>A0A0A8Z748</accession>
<name>A0A0A8Z748_ARUDO</name>
<dbReference type="AlphaFoldDB" id="A0A0A8Z748"/>
<dbReference type="EMBL" id="GBRH01265315">
    <property type="protein sequence ID" value="JAD32580.1"/>
    <property type="molecule type" value="Transcribed_RNA"/>
</dbReference>
<reference evidence="1" key="1">
    <citation type="submission" date="2014-09" db="EMBL/GenBank/DDBJ databases">
        <authorList>
            <person name="Magalhaes I.L.F."/>
            <person name="Oliveira U."/>
            <person name="Santos F.R."/>
            <person name="Vidigal T.H.D.A."/>
            <person name="Brescovit A.D."/>
            <person name="Santos A.J."/>
        </authorList>
    </citation>
    <scope>NUCLEOTIDE SEQUENCE</scope>
    <source>
        <tissue evidence="1">Shoot tissue taken approximately 20 cm above the soil surface</tissue>
    </source>
</reference>
<sequence length="45" mass="5141">MVCHKEATYEDTCILHPFGYVESSTVYTEKENCSKCSTWLCNFAA</sequence>
<organism evidence="1">
    <name type="scientific">Arundo donax</name>
    <name type="common">Giant reed</name>
    <name type="synonym">Donax arundinaceus</name>
    <dbReference type="NCBI Taxonomy" id="35708"/>
    <lineage>
        <taxon>Eukaryota</taxon>
        <taxon>Viridiplantae</taxon>
        <taxon>Streptophyta</taxon>
        <taxon>Embryophyta</taxon>
        <taxon>Tracheophyta</taxon>
        <taxon>Spermatophyta</taxon>
        <taxon>Magnoliopsida</taxon>
        <taxon>Liliopsida</taxon>
        <taxon>Poales</taxon>
        <taxon>Poaceae</taxon>
        <taxon>PACMAD clade</taxon>
        <taxon>Arundinoideae</taxon>
        <taxon>Arundineae</taxon>
        <taxon>Arundo</taxon>
    </lineage>
</organism>
<proteinExistence type="predicted"/>
<evidence type="ECO:0000313" key="1">
    <source>
        <dbReference type="EMBL" id="JAD32580.1"/>
    </source>
</evidence>
<protein>
    <submittedName>
        <fullName evidence="1">Uncharacterized protein</fullName>
    </submittedName>
</protein>
<reference evidence="1" key="2">
    <citation type="journal article" date="2015" name="Data Brief">
        <title>Shoot transcriptome of the giant reed, Arundo donax.</title>
        <authorList>
            <person name="Barrero R.A."/>
            <person name="Guerrero F.D."/>
            <person name="Moolhuijzen P."/>
            <person name="Goolsby J.A."/>
            <person name="Tidwell J."/>
            <person name="Bellgard S.E."/>
            <person name="Bellgard M.I."/>
        </authorList>
    </citation>
    <scope>NUCLEOTIDE SEQUENCE</scope>
    <source>
        <tissue evidence="1">Shoot tissue taken approximately 20 cm above the soil surface</tissue>
    </source>
</reference>